<dbReference type="SMART" id="SM00612">
    <property type="entry name" value="Kelch"/>
    <property type="match status" value="2"/>
</dbReference>
<dbReference type="STRING" id="3775.A0A1Q3DAC0"/>
<dbReference type="Pfam" id="PF00646">
    <property type="entry name" value="F-box"/>
    <property type="match status" value="1"/>
</dbReference>
<protein>
    <submittedName>
        <fullName evidence="2">Kelch_1 domain-containing protein/Kelch_6 domain-containing protein</fullName>
    </submittedName>
</protein>
<dbReference type="Pfam" id="PF01344">
    <property type="entry name" value="Kelch_1"/>
    <property type="match status" value="3"/>
</dbReference>
<feature type="domain" description="F-box" evidence="1">
    <location>
        <begin position="5"/>
        <end position="44"/>
    </location>
</feature>
<dbReference type="Gene3D" id="2.120.10.80">
    <property type="entry name" value="Kelch-type beta propeller"/>
    <property type="match status" value="1"/>
</dbReference>
<dbReference type="OrthoDB" id="191037at2759"/>
<gene>
    <name evidence="2" type="ORF">CFOL_v3_32796</name>
</gene>
<evidence type="ECO:0000259" key="1">
    <source>
        <dbReference type="Pfam" id="PF00646"/>
    </source>
</evidence>
<evidence type="ECO:0000313" key="2">
    <source>
        <dbReference type="EMBL" id="GAV89379.1"/>
    </source>
</evidence>
<dbReference type="PANTHER" id="PTHR46407">
    <property type="entry name" value="OS02G0208700 PROTEIN"/>
    <property type="match status" value="1"/>
</dbReference>
<dbReference type="InterPro" id="IPR044595">
    <property type="entry name" value="KMD1-4"/>
</dbReference>
<accession>A0A1Q3DAC0</accession>
<proteinExistence type="predicted"/>
<dbReference type="InParanoid" id="A0A1Q3DAC0"/>
<evidence type="ECO:0000313" key="3">
    <source>
        <dbReference type="Proteomes" id="UP000187406"/>
    </source>
</evidence>
<dbReference type="PANTHER" id="PTHR46407:SF3">
    <property type="entry name" value="OS02G0208700 PROTEIN"/>
    <property type="match status" value="1"/>
</dbReference>
<sequence length="353" mass="39580">MEIIIPDLPNDVARECLIRVSYNQFSTISAACKAWKDQIQLPQFLAQRKAARFAQKIIVMVQSRVDPNKKRGPKCFASPVYGLTLLHPDTGHCSELPTFSDHGLPLFCQLTTVGSELVVMGGLDPVTWEASNSIFVYNFVLARWRRGVDMPGVRRSFFGCASDLDRTVYVAGGHDDEKNALRSAVAYDVARDEWIRLPDMAKERDECKAVFHGGKFHVIGGYCTEMQGRFERSAEVFDVETRRWDPIQEDFLGATTCPRTIVGGDDVELYMCHGGDVLASRDTKWQAVAKLPAEVCNTAYVTTWQGKMLVIGSARFGEPHLAYVLDLKSYTWTKLDTTEKFSGHVQSGCYLEI</sequence>
<keyword evidence="3" id="KW-1185">Reference proteome</keyword>
<reference evidence="3" key="1">
    <citation type="submission" date="2016-04" db="EMBL/GenBank/DDBJ databases">
        <title>Cephalotus genome sequencing.</title>
        <authorList>
            <person name="Fukushima K."/>
            <person name="Hasebe M."/>
            <person name="Fang X."/>
        </authorList>
    </citation>
    <scope>NUCLEOTIDE SEQUENCE [LARGE SCALE GENOMIC DNA]</scope>
    <source>
        <strain evidence="3">cv. St1</strain>
    </source>
</reference>
<dbReference type="AlphaFoldDB" id="A0A1Q3DAC0"/>
<comment type="caution">
    <text evidence="2">The sequence shown here is derived from an EMBL/GenBank/DDBJ whole genome shotgun (WGS) entry which is preliminary data.</text>
</comment>
<dbReference type="InterPro" id="IPR001810">
    <property type="entry name" value="F-box_dom"/>
</dbReference>
<dbReference type="SUPFAM" id="SSF117281">
    <property type="entry name" value="Kelch motif"/>
    <property type="match status" value="1"/>
</dbReference>
<dbReference type="InterPro" id="IPR015915">
    <property type="entry name" value="Kelch-typ_b-propeller"/>
</dbReference>
<dbReference type="InterPro" id="IPR006652">
    <property type="entry name" value="Kelch_1"/>
</dbReference>
<dbReference type="FunCoup" id="A0A1Q3DAC0">
    <property type="interactions" value="105"/>
</dbReference>
<dbReference type="Proteomes" id="UP000187406">
    <property type="component" value="Unassembled WGS sequence"/>
</dbReference>
<name>A0A1Q3DAC0_CEPFO</name>
<dbReference type="GO" id="GO:0080037">
    <property type="term" value="P:negative regulation of cytokinin-activated signaling pathway"/>
    <property type="evidence" value="ECO:0007669"/>
    <property type="project" value="InterPro"/>
</dbReference>
<organism evidence="2 3">
    <name type="scientific">Cephalotus follicularis</name>
    <name type="common">Albany pitcher plant</name>
    <dbReference type="NCBI Taxonomy" id="3775"/>
    <lineage>
        <taxon>Eukaryota</taxon>
        <taxon>Viridiplantae</taxon>
        <taxon>Streptophyta</taxon>
        <taxon>Embryophyta</taxon>
        <taxon>Tracheophyta</taxon>
        <taxon>Spermatophyta</taxon>
        <taxon>Magnoliopsida</taxon>
        <taxon>eudicotyledons</taxon>
        <taxon>Gunneridae</taxon>
        <taxon>Pentapetalae</taxon>
        <taxon>rosids</taxon>
        <taxon>fabids</taxon>
        <taxon>Oxalidales</taxon>
        <taxon>Cephalotaceae</taxon>
        <taxon>Cephalotus</taxon>
    </lineage>
</organism>
<dbReference type="EMBL" id="BDDD01005452">
    <property type="protein sequence ID" value="GAV89379.1"/>
    <property type="molecule type" value="Genomic_DNA"/>
</dbReference>
<dbReference type="GO" id="GO:2000762">
    <property type="term" value="P:regulation of phenylpropanoid metabolic process"/>
    <property type="evidence" value="ECO:0007669"/>
    <property type="project" value="InterPro"/>
</dbReference>